<evidence type="ECO:0000313" key="8">
    <source>
        <dbReference type="EMBL" id="KAK4277435.1"/>
    </source>
</evidence>
<proteinExistence type="predicted"/>
<dbReference type="InterPro" id="IPR008676">
    <property type="entry name" value="MRG"/>
</dbReference>
<keyword evidence="4" id="KW-0804">Transcription</keyword>
<dbReference type="Proteomes" id="UP001293593">
    <property type="component" value="Unassembled WGS sequence"/>
</dbReference>
<dbReference type="InterPro" id="IPR026541">
    <property type="entry name" value="MRG_dom"/>
</dbReference>
<dbReference type="Pfam" id="PF05712">
    <property type="entry name" value="MRG"/>
    <property type="match status" value="1"/>
</dbReference>
<sequence>MGSSDTSTGTTDHSATESDTSSSTHSDNDVANKSDSPPYAESEKVLASHNGRIYEAKVLRIQHRQDGWSFYVHYLGWKKSWDEWVGLDRLMKYTDENLQKKLAHEKDDNDKNAKAARASQLKSKSSNVARGKKRKSEYLVKEKAAAPSDKFVSLQIPPPLKKQLVDDCEFITHLGKLVKLPRTPNVNDIVKKYLDYRSKKDGLIADSDEEIFKGLCCYFDKALPVMLLYKNERKQYQEACPDDITPSTVYGAEHLLRLFVKLPELLFHANIEMETMMQLQAKLVDFLRFLQKNQNSFFLSTYHVPEDIENSTNKKED</sequence>
<dbReference type="PIRSF" id="PIRSF038133">
    <property type="entry name" value="HAT_Nua4_EAF3/MRG15"/>
    <property type="match status" value="1"/>
</dbReference>
<comment type="subcellular location">
    <subcellularLocation>
        <location evidence="1">Nucleus</location>
    </subcellularLocation>
</comment>
<evidence type="ECO:0000256" key="3">
    <source>
        <dbReference type="ARBA" id="ARBA00023015"/>
    </source>
</evidence>
<dbReference type="Gene3D" id="1.10.274.30">
    <property type="entry name" value="MRG domain"/>
    <property type="match status" value="1"/>
</dbReference>
<feature type="compositionally biased region" description="Low complexity" evidence="6">
    <location>
        <begin position="1"/>
        <end position="25"/>
    </location>
</feature>
<evidence type="ECO:0000256" key="5">
    <source>
        <dbReference type="ARBA" id="ARBA00023242"/>
    </source>
</evidence>
<dbReference type="GO" id="GO:1990841">
    <property type="term" value="F:promoter-specific chromatin binding"/>
    <property type="evidence" value="ECO:0007669"/>
    <property type="project" value="UniProtKB-ARBA"/>
</dbReference>
<dbReference type="InterPro" id="IPR025995">
    <property type="entry name" value="Tudor-knot"/>
</dbReference>
<dbReference type="Pfam" id="PF11717">
    <property type="entry name" value="Tudor-knot"/>
    <property type="match status" value="1"/>
</dbReference>
<feature type="compositionally biased region" description="Basic and acidic residues" evidence="6">
    <location>
        <begin position="103"/>
        <end position="113"/>
    </location>
</feature>
<dbReference type="CDD" id="cd18983">
    <property type="entry name" value="CBD_MSL3_like"/>
    <property type="match status" value="1"/>
</dbReference>
<evidence type="ECO:0000256" key="1">
    <source>
        <dbReference type="ARBA" id="ARBA00004123"/>
    </source>
</evidence>
<dbReference type="GO" id="GO:0000123">
    <property type="term" value="C:histone acetyltransferase complex"/>
    <property type="evidence" value="ECO:0007669"/>
    <property type="project" value="TreeGrafter"/>
</dbReference>
<dbReference type="PROSITE" id="PS51640">
    <property type="entry name" value="MRG"/>
    <property type="match status" value="1"/>
</dbReference>
<evidence type="ECO:0000256" key="4">
    <source>
        <dbReference type="ARBA" id="ARBA00023163"/>
    </source>
</evidence>
<dbReference type="PANTHER" id="PTHR10880:SF44">
    <property type="entry name" value="PROTEIN MRG2"/>
    <property type="match status" value="1"/>
</dbReference>
<keyword evidence="2" id="KW-0156">Chromatin regulator</keyword>
<dbReference type="GO" id="GO:0048586">
    <property type="term" value="P:regulation of long-day photoperiodism, flowering"/>
    <property type="evidence" value="ECO:0007669"/>
    <property type="project" value="UniProtKB-ARBA"/>
</dbReference>
<dbReference type="Gene3D" id="2.30.30.140">
    <property type="match status" value="1"/>
</dbReference>
<organism evidence="8 9">
    <name type="scientific">Acacia crassicarpa</name>
    <name type="common">northern wattle</name>
    <dbReference type="NCBI Taxonomy" id="499986"/>
    <lineage>
        <taxon>Eukaryota</taxon>
        <taxon>Viridiplantae</taxon>
        <taxon>Streptophyta</taxon>
        <taxon>Embryophyta</taxon>
        <taxon>Tracheophyta</taxon>
        <taxon>Spermatophyta</taxon>
        <taxon>Magnoliopsida</taxon>
        <taxon>eudicotyledons</taxon>
        <taxon>Gunneridae</taxon>
        <taxon>Pentapetalae</taxon>
        <taxon>rosids</taxon>
        <taxon>fabids</taxon>
        <taxon>Fabales</taxon>
        <taxon>Fabaceae</taxon>
        <taxon>Caesalpinioideae</taxon>
        <taxon>mimosoid clade</taxon>
        <taxon>Acacieae</taxon>
        <taxon>Acacia</taxon>
    </lineage>
</organism>
<dbReference type="GO" id="GO:0006355">
    <property type="term" value="P:regulation of DNA-templated transcription"/>
    <property type="evidence" value="ECO:0007669"/>
    <property type="project" value="InterPro"/>
</dbReference>
<dbReference type="InterPro" id="IPR000953">
    <property type="entry name" value="Chromo/chromo_shadow_dom"/>
</dbReference>
<dbReference type="InterPro" id="IPR038217">
    <property type="entry name" value="MRG_C_sf"/>
</dbReference>
<dbReference type="AlphaFoldDB" id="A0AAE1MU18"/>
<keyword evidence="9" id="KW-1185">Reference proteome</keyword>
<keyword evidence="5" id="KW-0539">Nucleus</keyword>
<dbReference type="SUPFAM" id="SSF54160">
    <property type="entry name" value="Chromo domain-like"/>
    <property type="match status" value="1"/>
</dbReference>
<feature type="region of interest" description="Disordered" evidence="6">
    <location>
        <begin position="1"/>
        <end position="44"/>
    </location>
</feature>
<dbReference type="GO" id="GO:0005634">
    <property type="term" value="C:nucleus"/>
    <property type="evidence" value="ECO:0007669"/>
    <property type="project" value="UniProtKB-SubCell"/>
</dbReference>
<feature type="region of interest" description="Disordered" evidence="6">
    <location>
        <begin position="103"/>
        <end position="134"/>
    </location>
</feature>
<evidence type="ECO:0000256" key="6">
    <source>
        <dbReference type="SAM" id="MobiDB-lite"/>
    </source>
</evidence>
<protein>
    <recommendedName>
        <fullName evidence="7">Chromo domain-containing protein</fullName>
    </recommendedName>
</protein>
<keyword evidence="3" id="KW-0805">Transcription regulation</keyword>
<evidence type="ECO:0000313" key="9">
    <source>
        <dbReference type="Proteomes" id="UP001293593"/>
    </source>
</evidence>
<gene>
    <name evidence="8" type="ORF">QN277_015435</name>
</gene>
<dbReference type="GO" id="GO:0006325">
    <property type="term" value="P:chromatin organization"/>
    <property type="evidence" value="ECO:0007669"/>
    <property type="project" value="UniProtKB-KW"/>
</dbReference>
<dbReference type="InterPro" id="IPR016197">
    <property type="entry name" value="Chromo-like_dom_sf"/>
</dbReference>
<feature type="domain" description="Chromo" evidence="7">
    <location>
        <begin position="53"/>
        <end position="106"/>
    </location>
</feature>
<accession>A0AAE1MU18</accession>
<dbReference type="PANTHER" id="PTHR10880">
    <property type="entry name" value="MORTALITY FACTOR 4-LIKE PROTEIN"/>
    <property type="match status" value="1"/>
</dbReference>
<dbReference type="EMBL" id="JAWXYG010000003">
    <property type="protein sequence ID" value="KAK4277435.1"/>
    <property type="molecule type" value="Genomic_DNA"/>
</dbReference>
<evidence type="ECO:0000256" key="2">
    <source>
        <dbReference type="ARBA" id="ARBA00022853"/>
    </source>
</evidence>
<evidence type="ECO:0000259" key="7">
    <source>
        <dbReference type="SMART" id="SM00298"/>
    </source>
</evidence>
<dbReference type="FunFam" id="1.10.274.30:FF:000005">
    <property type="entry name" value="Chromatin modification-related protein EAF3"/>
    <property type="match status" value="1"/>
</dbReference>
<dbReference type="SMART" id="SM00298">
    <property type="entry name" value="CHROMO"/>
    <property type="match status" value="1"/>
</dbReference>
<comment type="caution">
    <text evidence="8">The sequence shown here is derived from an EMBL/GenBank/DDBJ whole genome shotgun (WGS) entry which is preliminary data.</text>
</comment>
<name>A0AAE1MU18_9FABA</name>
<reference evidence="8" key="1">
    <citation type="submission" date="2023-10" db="EMBL/GenBank/DDBJ databases">
        <title>Chromosome-level genome of the transformable northern wattle, Acacia crassicarpa.</title>
        <authorList>
            <person name="Massaro I."/>
            <person name="Sinha N.R."/>
            <person name="Poethig S."/>
            <person name="Leichty A.R."/>
        </authorList>
    </citation>
    <scope>NUCLEOTIDE SEQUENCE</scope>
    <source>
        <strain evidence="8">Acra3RX</strain>
        <tissue evidence="8">Leaf</tissue>
    </source>
</reference>